<gene>
    <name evidence="2" type="ORF">PTQ27_01295</name>
</gene>
<evidence type="ECO:0000313" key="2">
    <source>
        <dbReference type="EMBL" id="MDD0823109.1"/>
    </source>
</evidence>
<dbReference type="InterPro" id="IPR013557">
    <property type="entry name" value="AntA/B_antirep"/>
</dbReference>
<evidence type="ECO:0000313" key="3">
    <source>
        <dbReference type="Proteomes" id="UP001221909"/>
    </source>
</evidence>
<name>A0ABT5MLN2_9PAST</name>
<dbReference type="RefSeq" id="WP_273748413.1">
    <property type="nucleotide sequence ID" value="NZ_JAQSJE010000001.1"/>
</dbReference>
<dbReference type="EMBL" id="JAQSJE010000001">
    <property type="protein sequence ID" value="MDD0823109.1"/>
    <property type="molecule type" value="Genomic_DNA"/>
</dbReference>
<dbReference type="Pfam" id="PF08346">
    <property type="entry name" value="AntA"/>
    <property type="match status" value="1"/>
</dbReference>
<sequence>MRNTLTDILQITETGKFNGVNARNLHQALQVGRDFSTWIKSRLNGANFIEEQDFIVVQNLSSPKLGNANNELSPMARPQKTNDYFLSIDTAKHICLMEKNEIGQAIRQHFINAEKALKKYAPNVYRNNLQKTKERLASIDYNHVMKKALEKHLFRQGKQPQPKYFINEENLLNSLVIGGSIKQWKQANGIQGKVRDYFNDEQLSLLTELEKTNTALLELDVDYSTRKKQLTALAHRLLETSITVTLP</sequence>
<keyword evidence="3" id="KW-1185">Reference proteome</keyword>
<dbReference type="Proteomes" id="UP001221909">
    <property type="component" value="Unassembled WGS sequence"/>
</dbReference>
<feature type="domain" description="AntA/AntB antirepressor" evidence="1">
    <location>
        <begin position="20"/>
        <end position="100"/>
    </location>
</feature>
<dbReference type="PANTHER" id="PTHR36180">
    <property type="entry name" value="DNA-BINDING PROTEIN-RELATED-RELATED"/>
    <property type="match status" value="1"/>
</dbReference>
<dbReference type="PANTHER" id="PTHR36180:SF1">
    <property type="entry name" value="ANTA_ANTB ANTIREPRESSOR DOMAIN-CONTAINING PROTEIN"/>
    <property type="match status" value="1"/>
</dbReference>
<evidence type="ECO:0000259" key="1">
    <source>
        <dbReference type="Pfam" id="PF08346"/>
    </source>
</evidence>
<comment type="caution">
    <text evidence="2">The sequence shown here is derived from an EMBL/GenBank/DDBJ whole genome shotgun (WGS) entry which is preliminary data.</text>
</comment>
<reference evidence="2 3" key="1">
    <citation type="submission" date="2023-02" db="EMBL/GenBank/DDBJ databases">
        <title>Mannheimia cairiniae sp. nov., a novel species of Mannheimia obtained from moscovy ducks (Cairina moschata) and reclassification of Mannheimia ovis as heterotypic synonym of Mannheimia pernigra.</title>
        <authorList>
            <person name="Christensen H."/>
        </authorList>
    </citation>
    <scope>NUCLEOTIDE SEQUENCE [LARGE SCALE GENOMIC DNA]</scope>
    <source>
        <strain evidence="2 3">AT1</strain>
    </source>
</reference>
<organism evidence="2 3">
    <name type="scientific">Mannheimia cairinae</name>
    <dbReference type="NCBI Taxonomy" id="3025936"/>
    <lineage>
        <taxon>Bacteria</taxon>
        <taxon>Pseudomonadati</taxon>
        <taxon>Pseudomonadota</taxon>
        <taxon>Gammaproteobacteria</taxon>
        <taxon>Pasteurellales</taxon>
        <taxon>Pasteurellaceae</taxon>
        <taxon>Mannheimia</taxon>
    </lineage>
</organism>
<accession>A0ABT5MLN2</accession>
<proteinExistence type="predicted"/>
<protein>
    <submittedName>
        <fullName evidence="2">AntA/AntB antirepressor family protein</fullName>
    </submittedName>
</protein>